<dbReference type="EMBL" id="BGPR01027267">
    <property type="protein sequence ID" value="GBN97661.1"/>
    <property type="molecule type" value="Genomic_DNA"/>
</dbReference>
<keyword evidence="2" id="KW-1185">Reference proteome</keyword>
<evidence type="ECO:0000313" key="2">
    <source>
        <dbReference type="Proteomes" id="UP000499080"/>
    </source>
</evidence>
<dbReference type="Proteomes" id="UP000499080">
    <property type="component" value="Unassembled WGS sequence"/>
</dbReference>
<proteinExistence type="predicted"/>
<comment type="caution">
    <text evidence="1">The sequence shown here is derived from an EMBL/GenBank/DDBJ whole genome shotgun (WGS) entry which is preliminary data.</text>
</comment>
<gene>
    <name evidence="1" type="ORF">AVEN_102135_1</name>
</gene>
<accession>A0A4Y2TBN8</accession>
<reference evidence="1 2" key="1">
    <citation type="journal article" date="2019" name="Sci. Rep.">
        <title>Orb-weaving spider Araneus ventricosus genome elucidates the spidroin gene catalogue.</title>
        <authorList>
            <person name="Kono N."/>
            <person name="Nakamura H."/>
            <person name="Ohtoshi R."/>
            <person name="Moran D.A.P."/>
            <person name="Shinohara A."/>
            <person name="Yoshida Y."/>
            <person name="Fujiwara M."/>
            <person name="Mori M."/>
            <person name="Tomita M."/>
            <person name="Arakawa K."/>
        </authorList>
    </citation>
    <scope>NUCLEOTIDE SEQUENCE [LARGE SCALE GENOMIC DNA]</scope>
</reference>
<organism evidence="1 2">
    <name type="scientific">Araneus ventricosus</name>
    <name type="common">Orbweaver spider</name>
    <name type="synonym">Epeira ventricosa</name>
    <dbReference type="NCBI Taxonomy" id="182803"/>
    <lineage>
        <taxon>Eukaryota</taxon>
        <taxon>Metazoa</taxon>
        <taxon>Ecdysozoa</taxon>
        <taxon>Arthropoda</taxon>
        <taxon>Chelicerata</taxon>
        <taxon>Arachnida</taxon>
        <taxon>Araneae</taxon>
        <taxon>Araneomorphae</taxon>
        <taxon>Entelegynae</taxon>
        <taxon>Araneoidea</taxon>
        <taxon>Araneidae</taxon>
        <taxon>Araneus</taxon>
    </lineage>
</organism>
<evidence type="ECO:0000313" key="1">
    <source>
        <dbReference type="EMBL" id="GBN97661.1"/>
    </source>
</evidence>
<name>A0A4Y2TBN8_ARAVE</name>
<protein>
    <submittedName>
        <fullName evidence="1">Uncharacterized protein</fullName>
    </submittedName>
</protein>
<dbReference type="AlphaFoldDB" id="A0A4Y2TBN8"/>
<sequence>MIFIPLRNTGTKRCASNATSSIHSLSVSHSQVTLVHSLPCRAVAVQRVPAHKYSGGLVRLPACPMASGPLKQKTIWAPRKCGREKKILFSIVGFSKEMK</sequence>